<dbReference type="RefSeq" id="WP_006215713.1">
    <property type="nucleotide sequence ID" value="NZ_ANHZ02000028.1"/>
</dbReference>
<comment type="caution">
    <text evidence="3">The sequence shown here is derived from an EMBL/GenBank/DDBJ whole genome shotgun (WGS) entry which is preliminary data.</text>
</comment>
<dbReference type="AlphaFoldDB" id="M2XS07"/>
<keyword evidence="2" id="KW-0812">Transmembrane</keyword>
<evidence type="ECO:0000313" key="4">
    <source>
        <dbReference type="Proteomes" id="UP000009877"/>
    </source>
</evidence>
<protein>
    <submittedName>
        <fullName evidence="3">Uncharacterized protein</fullName>
    </submittedName>
</protein>
<reference evidence="3 4" key="1">
    <citation type="journal article" date="2014" name="Genome Announc.">
        <title>Draft Genome Sequence of Kocuria palustris PEL.</title>
        <authorList>
            <person name="Sharma G."/>
            <person name="Khatri I."/>
            <person name="Subramanian S."/>
        </authorList>
    </citation>
    <scope>NUCLEOTIDE SEQUENCE [LARGE SCALE GENOMIC DNA]</scope>
    <source>
        <strain evidence="3 4">PEL</strain>
    </source>
</reference>
<dbReference type="EMBL" id="ANHZ02000028">
    <property type="protein sequence ID" value="EME35598.1"/>
    <property type="molecule type" value="Genomic_DNA"/>
</dbReference>
<evidence type="ECO:0000313" key="3">
    <source>
        <dbReference type="EMBL" id="EME35598.1"/>
    </source>
</evidence>
<dbReference type="STRING" id="71999.KPaMU14_06440"/>
<keyword evidence="2" id="KW-1133">Transmembrane helix</keyword>
<proteinExistence type="predicted"/>
<evidence type="ECO:0000256" key="1">
    <source>
        <dbReference type="SAM" id="MobiDB-lite"/>
    </source>
</evidence>
<accession>M2XS07</accession>
<organism evidence="3 4">
    <name type="scientific">Kocuria palustris PEL</name>
    <dbReference type="NCBI Taxonomy" id="1236550"/>
    <lineage>
        <taxon>Bacteria</taxon>
        <taxon>Bacillati</taxon>
        <taxon>Actinomycetota</taxon>
        <taxon>Actinomycetes</taxon>
        <taxon>Micrococcales</taxon>
        <taxon>Micrococcaceae</taxon>
        <taxon>Kocuria</taxon>
    </lineage>
</organism>
<dbReference type="Proteomes" id="UP000009877">
    <property type="component" value="Unassembled WGS sequence"/>
</dbReference>
<feature type="compositionally biased region" description="Basic and acidic residues" evidence="1">
    <location>
        <begin position="115"/>
        <end position="128"/>
    </location>
</feature>
<evidence type="ECO:0000256" key="2">
    <source>
        <dbReference type="SAM" id="Phobius"/>
    </source>
</evidence>
<name>M2XS07_9MICC</name>
<sequence length="128" mass="14623">MSVMSWWMWLLLWTGLVLVAAVFLAALLWFAWRRLLAALGELDRLGAVIERVGSQHPSGSAGRTRSLAVRGASDVFTPVREARLKYREDSHRRRSERVERRIARRALRAQPQRVQDLHAARGKELPNG</sequence>
<keyword evidence="4" id="KW-1185">Reference proteome</keyword>
<feature type="transmembrane region" description="Helical" evidence="2">
    <location>
        <begin position="6"/>
        <end position="32"/>
    </location>
</feature>
<feature type="region of interest" description="Disordered" evidence="1">
    <location>
        <begin position="106"/>
        <end position="128"/>
    </location>
</feature>
<gene>
    <name evidence="3" type="ORF">C884_01485</name>
</gene>
<keyword evidence="2" id="KW-0472">Membrane</keyword>